<dbReference type="RefSeq" id="XP_018811479.1">
    <property type="nucleotide sequence ID" value="XM_018955934.2"/>
</dbReference>
<dbReference type="PANTHER" id="PTHR35731">
    <property type="entry name" value="8-AMINO-7-OXONONANOATE SYNTHASE"/>
    <property type="match status" value="1"/>
</dbReference>
<name>A0A2I4DWF5_JUGRE</name>
<dbReference type="Proteomes" id="UP000235220">
    <property type="component" value="Chromosome 3"/>
</dbReference>
<gene>
    <name evidence="2" type="primary">LOC108984099</name>
</gene>
<organism evidence="1 2">
    <name type="scientific">Juglans regia</name>
    <name type="common">English walnut</name>
    <dbReference type="NCBI Taxonomy" id="51240"/>
    <lineage>
        <taxon>Eukaryota</taxon>
        <taxon>Viridiplantae</taxon>
        <taxon>Streptophyta</taxon>
        <taxon>Embryophyta</taxon>
        <taxon>Tracheophyta</taxon>
        <taxon>Spermatophyta</taxon>
        <taxon>Magnoliopsida</taxon>
        <taxon>eudicotyledons</taxon>
        <taxon>Gunneridae</taxon>
        <taxon>Pentapetalae</taxon>
        <taxon>rosids</taxon>
        <taxon>fabids</taxon>
        <taxon>Fagales</taxon>
        <taxon>Juglandaceae</taxon>
        <taxon>Juglans</taxon>
    </lineage>
</organism>
<dbReference type="AlphaFoldDB" id="A0A2I4DWF5"/>
<dbReference type="KEGG" id="jre:108984099"/>
<evidence type="ECO:0000313" key="1">
    <source>
        <dbReference type="Proteomes" id="UP000235220"/>
    </source>
</evidence>
<dbReference type="Gramene" id="Jr03_25250_p1">
    <property type="protein sequence ID" value="cds.Jr03_25250_p1"/>
    <property type="gene ID" value="Jr03_25250"/>
</dbReference>
<dbReference type="STRING" id="51240.A0A2I4DWF5"/>
<accession>A0A2I4DWF5</accession>
<dbReference type="OrthoDB" id="515004at2759"/>
<keyword evidence="1" id="KW-1185">Reference proteome</keyword>
<sequence length="247" mass="28021">MVAIKTIQTSFTATKHGIFHKKRPLNTKISFLCLSKPNDDSNSEASSPKGDTRKQELLARIAMLQAQKVRLTDYLDERSAYLSQFGEEANAEFDKIGEDALKGLDEASARIMENIESRMQAFEESSELNRLEIEKNENEVAEFEGQMEKDRNEGLFFKNLRQRTPAEKSEAKEEMEKIKEVTKENAGSKTRRNIYLALIGLIVISIADSFLSSSSDWRKVAVLGAILVALLSQFIYEQRILSETEDK</sequence>
<dbReference type="GeneID" id="108984099"/>
<dbReference type="FunCoup" id="A0A2I4DWF5">
    <property type="interactions" value="1979"/>
</dbReference>
<protein>
    <submittedName>
        <fullName evidence="2">Uncharacterized protein LOC108984099</fullName>
    </submittedName>
</protein>
<proteinExistence type="predicted"/>
<evidence type="ECO:0000313" key="2">
    <source>
        <dbReference type="RefSeq" id="XP_018811479.1"/>
    </source>
</evidence>
<dbReference type="PANTHER" id="PTHR35731:SF1">
    <property type="entry name" value="8-AMINO-7-OXONONANOATE SYNTHASE"/>
    <property type="match status" value="1"/>
</dbReference>
<reference evidence="2" key="1">
    <citation type="submission" date="2025-08" db="UniProtKB">
        <authorList>
            <consortium name="RefSeq"/>
        </authorList>
    </citation>
    <scope>IDENTIFICATION</scope>
    <source>
        <tissue evidence="2">Leaves</tissue>
    </source>
</reference>